<gene>
    <name evidence="1" type="ORF">OTJ99_000133</name>
</gene>
<evidence type="ECO:0000313" key="2">
    <source>
        <dbReference type="Proteomes" id="UP001164745"/>
    </source>
</evidence>
<proteinExistence type="predicted"/>
<keyword evidence="2" id="KW-1185">Reference proteome</keyword>
<name>A0ABY7BFW0_9FIRM</name>
<organism evidence="1 2">
    <name type="scientific">Caldicellulosiruptor naganoensis</name>
    <dbReference type="NCBI Taxonomy" id="29324"/>
    <lineage>
        <taxon>Bacteria</taxon>
        <taxon>Bacillati</taxon>
        <taxon>Bacillota</taxon>
        <taxon>Bacillota incertae sedis</taxon>
        <taxon>Caldicellulosiruptorales</taxon>
        <taxon>Caldicellulosiruptoraceae</taxon>
        <taxon>Caldicellulosiruptor</taxon>
    </lineage>
</organism>
<sequence>MFEIPVYDLSEILKGYYKITWEDYTFSSKKIPQFRLEPIYQSDNNILFLMKKKDIPEDIIESIIVLSLKNGKVEQTINYKLKNKISQIIFFNEEKFILIGYTMALINAKFGKIKIFIIDPIRKVETLMYSFIVELSGVNKDEELLIPFASYVLALNERYIMLINIDMNFKDKSVLIADLYDKSELYLNPYIIDEHSIFEISYAEIKKFKNKDYLLISTGRICPDEKRDYFNLGKEDIINKINTLLVIPCEELIQDLNKGIIPVLSKYLIDKAEYSEMLAFLEYGKLNYGFFYRIKSNFQYIDSQSILYGKENFTANITDIFSFDLETKKRTYIGSLSIPLEKIHRLYKEENKYFLLCSSFYPYSIPAQNYFIKHYIGTNEISSFDLPINIPPKELIEEFYFLKNLFIAVTVDPVENYMHLYFSDEDIPIVKVRCLDEFFLLTVHPETEELSSVIIYPRFLIK</sequence>
<dbReference type="RefSeq" id="WP_269015400.1">
    <property type="nucleotide sequence ID" value="NZ_CP113864.1"/>
</dbReference>
<protein>
    <submittedName>
        <fullName evidence="1">Uncharacterized protein</fullName>
    </submittedName>
</protein>
<evidence type="ECO:0000313" key="1">
    <source>
        <dbReference type="EMBL" id="WAM31699.1"/>
    </source>
</evidence>
<dbReference type="Proteomes" id="UP001164745">
    <property type="component" value="Chromosome"/>
</dbReference>
<accession>A0ABY7BFW0</accession>
<dbReference type="EMBL" id="CP113864">
    <property type="protein sequence ID" value="WAM31699.1"/>
    <property type="molecule type" value="Genomic_DNA"/>
</dbReference>
<reference evidence="1" key="1">
    <citation type="submission" date="2022-12" db="EMBL/GenBank/DDBJ databases">
        <authorList>
            <person name="Bing R.G."/>
            <person name="Willard D.J."/>
            <person name="Manesh M.J.H."/>
            <person name="Laemthong T."/>
            <person name="Crosby J.R."/>
            <person name="Kelly R.M."/>
        </authorList>
    </citation>
    <scope>NUCLEOTIDE SEQUENCE</scope>
    <source>
        <strain evidence="1">DSM 8991</strain>
    </source>
</reference>